<evidence type="ECO:0000313" key="5">
    <source>
        <dbReference type="Proteomes" id="UP000036987"/>
    </source>
</evidence>
<sequence length="522" mass="56259">MEKSLSEKQLIVVVEGTASMGPYWKTIISDYLEKIIRIFCASKIPRQNLSDECLPELGLVVFNVHGPYSPFIVQQSGLTKDVDLFLRYLTTLPMSGGSFSEGAIAEGLAESLMMFSQNPDCHKHCILVAASNPYPFPTPISKPVIQNAENHDKYEVQIETCLSDAETVAKSFSKSFFSLSIISPRQLPKLQAIYNAGKHDSQSADPVVNNEKNPYFLILLSENFVEGCIALALPVVVNKQTDQRIVMMDGSMGRAAAHVQSISMSPQTHSTENEAIANQTILSEGNNIASIVKNMNPQNAEPSLLASSGFPHTPSIINSITQGGQIPSTSSASPPSLDLQEFRHIVNPSPQSLHPVGPPAHSNILNNLSRTHQVLASASITGGTSIELQTNGEFSTVIPGPNIITDVIVSSSVSRSGTVSKNVQTTQNTVTGSLTYSNSNLSPNLSVSSPLSNLQDNVGMNQSLPNIGQANIISGISGILQQSQHGLNSLAVNKPLQICTSGVQQLRPKYDKIWELPHTRLQ</sequence>
<evidence type="ECO:0000313" key="4">
    <source>
        <dbReference type="EMBL" id="KMZ70123.1"/>
    </source>
</evidence>
<organism evidence="4 5">
    <name type="scientific">Zostera marina</name>
    <name type="common">Eelgrass</name>
    <dbReference type="NCBI Taxonomy" id="29655"/>
    <lineage>
        <taxon>Eukaryota</taxon>
        <taxon>Viridiplantae</taxon>
        <taxon>Streptophyta</taxon>
        <taxon>Embryophyta</taxon>
        <taxon>Tracheophyta</taxon>
        <taxon>Spermatophyta</taxon>
        <taxon>Magnoliopsida</taxon>
        <taxon>Liliopsida</taxon>
        <taxon>Zosteraceae</taxon>
        <taxon>Zostera</taxon>
    </lineage>
</organism>
<reference evidence="5" key="1">
    <citation type="journal article" date="2016" name="Nature">
        <title>The genome of the seagrass Zostera marina reveals angiosperm adaptation to the sea.</title>
        <authorList>
            <person name="Olsen J.L."/>
            <person name="Rouze P."/>
            <person name="Verhelst B."/>
            <person name="Lin Y.-C."/>
            <person name="Bayer T."/>
            <person name="Collen J."/>
            <person name="Dattolo E."/>
            <person name="De Paoli E."/>
            <person name="Dittami S."/>
            <person name="Maumus F."/>
            <person name="Michel G."/>
            <person name="Kersting A."/>
            <person name="Lauritano C."/>
            <person name="Lohaus R."/>
            <person name="Toepel M."/>
            <person name="Tonon T."/>
            <person name="Vanneste K."/>
            <person name="Amirebrahimi M."/>
            <person name="Brakel J."/>
            <person name="Bostroem C."/>
            <person name="Chovatia M."/>
            <person name="Grimwood J."/>
            <person name="Jenkins J.W."/>
            <person name="Jueterbock A."/>
            <person name="Mraz A."/>
            <person name="Stam W.T."/>
            <person name="Tice H."/>
            <person name="Bornberg-Bauer E."/>
            <person name="Green P.J."/>
            <person name="Pearson G.A."/>
            <person name="Procaccini G."/>
            <person name="Duarte C.M."/>
            <person name="Schmutz J."/>
            <person name="Reusch T.B.H."/>
            <person name="Van de Peer Y."/>
        </authorList>
    </citation>
    <scope>NUCLEOTIDE SEQUENCE [LARGE SCALE GENOMIC DNA]</scope>
    <source>
        <strain evidence="5">cv. Finnish</strain>
    </source>
</reference>
<keyword evidence="5" id="KW-1185">Reference proteome</keyword>
<dbReference type="InterPro" id="IPR036465">
    <property type="entry name" value="vWFA_dom_sf"/>
</dbReference>
<protein>
    <recommendedName>
        <fullName evidence="2">Mediator of RNA polymerase II transcription subunit 25</fullName>
    </recommendedName>
</protein>
<dbReference type="AlphaFoldDB" id="A0A0K9PM57"/>
<dbReference type="STRING" id="29655.A0A0K9PM57"/>
<dbReference type="GO" id="GO:0045944">
    <property type="term" value="P:positive regulation of transcription by RNA polymerase II"/>
    <property type="evidence" value="ECO:0000318"/>
    <property type="project" value="GO_Central"/>
</dbReference>
<dbReference type="InterPro" id="IPR021419">
    <property type="entry name" value="Mediator_Med25_VWA"/>
</dbReference>
<dbReference type="PANTHER" id="PTHR12433:SF11">
    <property type="entry name" value="MEDIATOR OF RNA POLYMERASE II TRANSCRIPTION SUBUNIT 25"/>
    <property type="match status" value="1"/>
</dbReference>
<comment type="similarity">
    <text evidence="1">Belongs to the Mediator complex subunit 25 family.</text>
</comment>
<dbReference type="SUPFAM" id="SSF53300">
    <property type="entry name" value="vWA-like"/>
    <property type="match status" value="1"/>
</dbReference>
<dbReference type="Proteomes" id="UP000036987">
    <property type="component" value="Unassembled WGS sequence"/>
</dbReference>
<dbReference type="GO" id="GO:0005667">
    <property type="term" value="C:transcription regulator complex"/>
    <property type="evidence" value="ECO:0000318"/>
    <property type="project" value="GO_Central"/>
</dbReference>
<dbReference type="Pfam" id="PF11265">
    <property type="entry name" value="Med25_VWA"/>
    <property type="match status" value="1"/>
</dbReference>
<comment type="caution">
    <text evidence="4">The sequence shown here is derived from an EMBL/GenBank/DDBJ whole genome shotgun (WGS) entry which is preliminary data.</text>
</comment>
<dbReference type="GO" id="GO:0016592">
    <property type="term" value="C:mediator complex"/>
    <property type="evidence" value="ECO:0000318"/>
    <property type="project" value="GO_Central"/>
</dbReference>
<evidence type="ECO:0000256" key="1">
    <source>
        <dbReference type="ARBA" id="ARBA00009102"/>
    </source>
</evidence>
<dbReference type="EMBL" id="LFYR01000729">
    <property type="protein sequence ID" value="KMZ70123.1"/>
    <property type="molecule type" value="Genomic_DNA"/>
</dbReference>
<name>A0A0K9PM57_ZOSMR</name>
<gene>
    <name evidence="4" type="ORF">ZOSMA_1G00940</name>
</gene>
<dbReference type="PANTHER" id="PTHR12433">
    <property type="entry name" value="MEDIATOR OF RNA POLYMERASE II TRANSCRIPTION SUBUNIT 25"/>
    <property type="match status" value="1"/>
</dbReference>
<evidence type="ECO:0000256" key="2">
    <source>
        <dbReference type="ARBA" id="ARBA00019694"/>
    </source>
</evidence>
<dbReference type="OMA" id="MNQNMMT"/>
<accession>A0A0K9PM57</accession>
<feature type="domain" description="Mediator of RNA polymerase II transcription subunit 25 von Willebrand factor type A" evidence="3">
    <location>
        <begin position="7"/>
        <end position="222"/>
    </location>
</feature>
<evidence type="ECO:0000259" key="3">
    <source>
        <dbReference type="Pfam" id="PF11265"/>
    </source>
</evidence>
<dbReference type="OrthoDB" id="7690434at2759"/>
<proteinExistence type="inferred from homology"/>